<dbReference type="InterPro" id="IPR038765">
    <property type="entry name" value="Papain-like_cys_pep_sf"/>
</dbReference>
<evidence type="ECO:0000256" key="2">
    <source>
        <dbReference type="ARBA" id="ARBA00022670"/>
    </source>
</evidence>
<evidence type="ECO:0000256" key="3">
    <source>
        <dbReference type="ARBA" id="ARBA00022801"/>
    </source>
</evidence>
<dbReference type="EMBL" id="JBJJXI010000108">
    <property type="protein sequence ID" value="KAL3391832.1"/>
    <property type="molecule type" value="Genomic_DNA"/>
</dbReference>
<evidence type="ECO:0000313" key="5">
    <source>
        <dbReference type="EMBL" id="KAL3391832.1"/>
    </source>
</evidence>
<comment type="similarity">
    <text evidence="1">Belongs to the peptidase C48 family.</text>
</comment>
<keyword evidence="3" id="KW-0378">Hydrolase</keyword>
<dbReference type="AlphaFoldDB" id="A0ABD2WG83"/>
<accession>A0ABD2WG83</accession>
<keyword evidence="2" id="KW-0645">Protease</keyword>
<dbReference type="InterPro" id="IPR003653">
    <property type="entry name" value="Peptidase_C48_C"/>
</dbReference>
<comment type="caution">
    <text evidence="5">The sequence shown here is derived from an EMBL/GenBank/DDBJ whole genome shotgun (WGS) entry which is preliminary data.</text>
</comment>
<gene>
    <name evidence="5" type="ORF">TKK_013731</name>
</gene>
<proteinExistence type="inferred from homology"/>
<dbReference type="Pfam" id="PF02902">
    <property type="entry name" value="Peptidase_C48"/>
    <property type="match status" value="1"/>
</dbReference>
<keyword evidence="6" id="KW-1185">Reference proteome</keyword>
<reference evidence="5 6" key="1">
    <citation type="journal article" date="2024" name="bioRxiv">
        <title>A reference genome for Trichogramma kaykai: A tiny desert-dwelling parasitoid wasp with competing sex-ratio distorters.</title>
        <authorList>
            <person name="Culotta J."/>
            <person name="Lindsey A.R."/>
        </authorList>
    </citation>
    <scope>NUCLEOTIDE SEQUENCE [LARGE SCALE GENOMIC DNA]</scope>
    <source>
        <strain evidence="5 6">KSX58</strain>
    </source>
</reference>
<evidence type="ECO:0000259" key="4">
    <source>
        <dbReference type="PROSITE" id="PS50600"/>
    </source>
</evidence>
<dbReference type="Gene3D" id="3.40.395.10">
    <property type="entry name" value="Adenoviral Proteinase, Chain A"/>
    <property type="match status" value="1"/>
</dbReference>
<protein>
    <recommendedName>
        <fullName evidence="4">Ubiquitin-like protease family profile domain-containing protein</fullName>
    </recommendedName>
</protein>
<sequence length="124" mass="14679">MHKLSRNKIKRYVFLPNLEDDHWTLHIVDILEKKLMHLDPKKFERTGKEFSKTTKRACNSRGGNVLNKIKWKISPFPEKYHLQKDNVHCGVFVMHFMDVIGSNKHFDDSDTPFDPVKCRTDIAR</sequence>
<dbReference type="Proteomes" id="UP001627154">
    <property type="component" value="Unassembled WGS sequence"/>
</dbReference>
<dbReference type="SUPFAM" id="SSF54001">
    <property type="entry name" value="Cysteine proteinases"/>
    <property type="match status" value="1"/>
</dbReference>
<feature type="domain" description="Ubiquitin-like protease family profile" evidence="4">
    <location>
        <begin position="1"/>
        <end position="100"/>
    </location>
</feature>
<evidence type="ECO:0000256" key="1">
    <source>
        <dbReference type="ARBA" id="ARBA00005234"/>
    </source>
</evidence>
<dbReference type="GO" id="GO:0008233">
    <property type="term" value="F:peptidase activity"/>
    <property type="evidence" value="ECO:0007669"/>
    <property type="project" value="UniProtKB-KW"/>
</dbReference>
<dbReference type="PROSITE" id="PS50600">
    <property type="entry name" value="ULP_PROTEASE"/>
    <property type="match status" value="1"/>
</dbReference>
<evidence type="ECO:0000313" key="6">
    <source>
        <dbReference type="Proteomes" id="UP001627154"/>
    </source>
</evidence>
<organism evidence="5 6">
    <name type="scientific">Trichogramma kaykai</name>
    <dbReference type="NCBI Taxonomy" id="54128"/>
    <lineage>
        <taxon>Eukaryota</taxon>
        <taxon>Metazoa</taxon>
        <taxon>Ecdysozoa</taxon>
        <taxon>Arthropoda</taxon>
        <taxon>Hexapoda</taxon>
        <taxon>Insecta</taxon>
        <taxon>Pterygota</taxon>
        <taxon>Neoptera</taxon>
        <taxon>Endopterygota</taxon>
        <taxon>Hymenoptera</taxon>
        <taxon>Apocrita</taxon>
        <taxon>Proctotrupomorpha</taxon>
        <taxon>Chalcidoidea</taxon>
        <taxon>Trichogrammatidae</taxon>
        <taxon>Trichogramma</taxon>
    </lineage>
</organism>
<dbReference type="GO" id="GO:0006508">
    <property type="term" value="P:proteolysis"/>
    <property type="evidence" value="ECO:0007669"/>
    <property type="project" value="UniProtKB-KW"/>
</dbReference>
<name>A0ABD2WG83_9HYME</name>